<gene>
    <name evidence="2" type="ORF">An11g08210</name>
</gene>
<name>A0AAJ8E1V7_ASPNG</name>
<dbReference type="KEGG" id="ang:An11g08210"/>
<accession>A0AAJ8E1V7</accession>
<reference evidence="2" key="1">
    <citation type="submission" date="2025-02" db="EMBL/GenBank/DDBJ databases">
        <authorList>
            <consortium name="NCBI Genome Project"/>
        </authorList>
    </citation>
    <scope>NUCLEOTIDE SEQUENCE</scope>
</reference>
<evidence type="ECO:0000313" key="2">
    <source>
        <dbReference type="RefSeq" id="XP_059604340.1"/>
    </source>
</evidence>
<keyword evidence="1" id="KW-0175">Coiled coil</keyword>
<proteinExistence type="predicted"/>
<evidence type="ECO:0000256" key="1">
    <source>
        <dbReference type="SAM" id="Coils"/>
    </source>
</evidence>
<dbReference type="VEuPathDB" id="FungiDB:An11g08210"/>
<protein>
    <submittedName>
        <fullName evidence="2">Uncharacterized protein</fullName>
    </submittedName>
</protein>
<organism evidence="2">
    <name type="scientific">Aspergillus niger</name>
    <dbReference type="NCBI Taxonomy" id="5061"/>
    <lineage>
        <taxon>Eukaryota</taxon>
        <taxon>Fungi</taxon>
        <taxon>Dikarya</taxon>
        <taxon>Ascomycota</taxon>
        <taxon>Pezizomycotina</taxon>
        <taxon>Eurotiomycetes</taxon>
        <taxon>Eurotiomycetidae</taxon>
        <taxon>Eurotiales</taxon>
        <taxon>Aspergillaceae</taxon>
        <taxon>Aspergillus</taxon>
        <taxon>Aspergillus subgen. Circumdati</taxon>
    </lineage>
</organism>
<sequence length="331" mass="37253">MNKIASIKPRKVNELETQIRGFQAANLKLSDEKQHLEEKIQGLAGSLRESEGQVKALHKIIINSGLESPGPLDDDVVLSFDQLFFRIRQFVGKYCRGCELRDGAYQRLSLANKNLWLTATIADRLYSQLFLPNVSLFGFTAEWDSCLGHLEEELSHGRNVPAADIRKWRASTLKLAQLHDPELNYACTALDEMCGNISSEIFQDEWRNEDNPDTRYQEIQAAMADICKQAYRLAFLLRQSKVDYTWLQAKDPGSLTTDETEVVGSEGGKGLETSAKIIFGGVLKGPGPYLALKWQLIVYVNDLLLGRCERDGPSPTSRPQLYNLENLDTLN</sequence>
<dbReference type="AlphaFoldDB" id="A0AAJ8E1V7"/>
<dbReference type="RefSeq" id="XP_059604340.1">
    <property type="nucleotide sequence ID" value="XM_059750436.1"/>
</dbReference>
<dbReference type="GeneID" id="84592366"/>
<feature type="coiled-coil region" evidence="1">
    <location>
        <begin position="12"/>
        <end position="53"/>
    </location>
</feature>
<reference evidence="2" key="2">
    <citation type="submission" date="2025-08" db="UniProtKB">
        <authorList>
            <consortium name="RefSeq"/>
        </authorList>
    </citation>
    <scope>IDENTIFICATION</scope>
</reference>